<feature type="binding site" evidence="7">
    <location>
        <position position="41"/>
    </location>
    <ligand>
        <name>ATP</name>
        <dbReference type="ChEBI" id="CHEBI:30616"/>
    </ligand>
</feature>
<evidence type="ECO:0000256" key="8">
    <source>
        <dbReference type="SAM" id="Phobius"/>
    </source>
</evidence>
<dbReference type="SMART" id="SM00220">
    <property type="entry name" value="S_TKc"/>
    <property type="match status" value="1"/>
</dbReference>
<protein>
    <recommendedName>
        <fullName evidence="1">non-specific serine/threonine protein kinase</fullName>
        <ecNumber evidence="1">2.7.11.1</ecNumber>
    </recommendedName>
</protein>
<dbReference type="SUPFAM" id="SSF82171">
    <property type="entry name" value="DPP6 N-terminal domain-like"/>
    <property type="match status" value="1"/>
</dbReference>
<evidence type="ECO:0000256" key="3">
    <source>
        <dbReference type="ARBA" id="ARBA00022679"/>
    </source>
</evidence>
<dbReference type="GO" id="GO:0004674">
    <property type="term" value="F:protein serine/threonine kinase activity"/>
    <property type="evidence" value="ECO:0007669"/>
    <property type="project" value="UniProtKB-KW"/>
</dbReference>
<dbReference type="InterPro" id="IPR011009">
    <property type="entry name" value="Kinase-like_dom_sf"/>
</dbReference>
<dbReference type="GO" id="GO:0005524">
    <property type="term" value="F:ATP binding"/>
    <property type="evidence" value="ECO:0007669"/>
    <property type="project" value="UniProtKB-UniRule"/>
</dbReference>
<dbReference type="PANTHER" id="PTHR43289:SF34">
    <property type="entry name" value="SERINE_THREONINE-PROTEIN KINASE YBDM-RELATED"/>
    <property type="match status" value="1"/>
</dbReference>
<dbReference type="OrthoDB" id="100367at2"/>
<dbReference type="EMBL" id="CP015136">
    <property type="protein sequence ID" value="AMY06885.1"/>
    <property type="molecule type" value="Genomic_DNA"/>
</dbReference>
<keyword evidence="4 7" id="KW-0547">Nucleotide-binding</keyword>
<dbReference type="Gene3D" id="1.10.510.10">
    <property type="entry name" value="Transferase(Phosphotransferase) domain 1"/>
    <property type="match status" value="1"/>
</dbReference>
<keyword evidence="8" id="KW-1133">Transmembrane helix</keyword>
<dbReference type="InterPro" id="IPR008271">
    <property type="entry name" value="Ser/Thr_kinase_AS"/>
</dbReference>
<proteinExistence type="predicted"/>
<evidence type="ECO:0000259" key="9">
    <source>
        <dbReference type="PROSITE" id="PS50011"/>
    </source>
</evidence>
<evidence type="ECO:0000256" key="7">
    <source>
        <dbReference type="PROSITE-ProRule" id="PRU10141"/>
    </source>
</evidence>
<dbReference type="EC" id="2.7.11.1" evidence="1"/>
<dbReference type="Gene3D" id="2.120.10.30">
    <property type="entry name" value="TolB, C-terminal domain"/>
    <property type="match status" value="1"/>
</dbReference>
<dbReference type="Gene3D" id="3.30.200.20">
    <property type="entry name" value="Phosphorylase Kinase, domain 1"/>
    <property type="match status" value="1"/>
</dbReference>
<keyword evidence="3 10" id="KW-0808">Transferase</keyword>
<evidence type="ECO:0000256" key="6">
    <source>
        <dbReference type="ARBA" id="ARBA00022840"/>
    </source>
</evidence>
<dbReference type="PANTHER" id="PTHR43289">
    <property type="entry name" value="MITOGEN-ACTIVATED PROTEIN KINASE KINASE KINASE 20-RELATED"/>
    <property type="match status" value="1"/>
</dbReference>
<feature type="transmembrane region" description="Helical" evidence="8">
    <location>
        <begin position="302"/>
        <end position="325"/>
    </location>
</feature>
<dbReference type="AlphaFoldDB" id="A0A143PEE0"/>
<dbReference type="PROSITE" id="PS50011">
    <property type="entry name" value="PROTEIN_KINASE_DOM"/>
    <property type="match status" value="1"/>
</dbReference>
<keyword evidence="6 7" id="KW-0067">ATP-binding</keyword>
<dbReference type="CDD" id="cd14014">
    <property type="entry name" value="STKc_PknB_like"/>
    <property type="match status" value="1"/>
</dbReference>
<name>A0A143PEE0_LUTPR</name>
<dbReference type="InterPro" id="IPR011042">
    <property type="entry name" value="6-blade_b-propeller_TolB-like"/>
</dbReference>
<keyword evidence="8" id="KW-0472">Membrane</keyword>
<keyword evidence="8" id="KW-0812">Transmembrane</keyword>
<dbReference type="KEGG" id="abac:LuPra_00045"/>
<dbReference type="InterPro" id="IPR017441">
    <property type="entry name" value="Protein_kinase_ATP_BS"/>
</dbReference>
<dbReference type="Pfam" id="PF00069">
    <property type="entry name" value="Pkinase"/>
    <property type="match status" value="1"/>
</dbReference>
<dbReference type="STRING" id="1855912.LuPra_00045"/>
<keyword evidence="11" id="KW-1185">Reference proteome</keyword>
<reference evidence="10 11" key="1">
    <citation type="journal article" date="2016" name="Genome Announc.">
        <title>First Complete Genome Sequence of a Subdivision 6 Acidobacterium Strain.</title>
        <authorList>
            <person name="Huang S."/>
            <person name="Vieira S."/>
            <person name="Bunk B."/>
            <person name="Riedel T."/>
            <person name="Sproer C."/>
            <person name="Overmann J."/>
        </authorList>
    </citation>
    <scope>NUCLEOTIDE SEQUENCE [LARGE SCALE GENOMIC DNA]</scope>
    <source>
        <strain evidence="11">DSM 100886 HEG_-6_39</strain>
    </source>
</reference>
<evidence type="ECO:0000256" key="4">
    <source>
        <dbReference type="ARBA" id="ARBA00022741"/>
    </source>
</evidence>
<dbReference type="SUPFAM" id="SSF56112">
    <property type="entry name" value="Protein kinase-like (PK-like)"/>
    <property type="match status" value="1"/>
</dbReference>
<organism evidence="10 11">
    <name type="scientific">Luteitalea pratensis</name>
    <dbReference type="NCBI Taxonomy" id="1855912"/>
    <lineage>
        <taxon>Bacteria</taxon>
        <taxon>Pseudomonadati</taxon>
        <taxon>Acidobacteriota</taxon>
        <taxon>Vicinamibacteria</taxon>
        <taxon>Vicinamibacterales</taxon>
        <taxon>Vicinamibacteraceae</taxon>
        <taxon>Luteitalea</taxon>
    </lineage>
</organism>
<sequence length="866" mass="93763">MSLDVSSRIGPYEIVALIGTGGMGEVYHAKDSRLDRSVAIKVLTSARGVERHELDRFKREARAIARVNHPSICTVHDVGEHEGVPFLVMELLEGETLAERLELGALPVDRAVAIAAEIAAALDAAHNKEVVHRDLKPSNVMLTPNGVKLLDFGLAKLRDGDYREGAHEPTKSVPLTRDGELLGTLPYMAPEQIEGQETDTRTDIFSFGVMLFEMMTGRRPFAGNTRSALIAAIVGAQPLSASSLQPGISPALERVIERCLAKERKSRWQTARDLATELEWIAAGAHSQAVRSTFGRRQRWRLILIGLVAVIALTGLVLVAMMALAPPAAAVARYTRVTFRHGAVSSARFTPDGRSFVYSASWEGQPYNMFLGRPEGLDARDLSLQAGRILAISPSNEMAVLFGPQNVNRAFGARTLARVPLAGGARRDLLDGIVDADWIAGTNELAVVRDPGNGRPWRVEFPVGTVVHEARAAWSLRVSPDGIRVAFFEGPGLFTTEPEAMITVVDRSGRKSTLSKNWAGIGLAWSRLTDEIWFTATDGGRQAPWLQSISLAGVERTIQRAPDWLVLHDISADGRVLVSRNSIRINLACQLPGDVTERDLSWGLAGTVRDLSADGRTLVFRELLGNDLRSTTAFTYRRPLDGSPAVRLGVGDPQSISPDARWVLARLKDSLILLPTGSGSVVDLPKGNLVRVSAGAWLSDSKRVVITGDAGNNRPQGYIQDIPSGIPRPITSEGVVLAAKAAVRENTSVLGRSGGRWALYPIEGGPAQPVPAIASTDIPIRWSDKGRVIYIVDNTDGPGQPGRPTADVFRVDIVTGRRTHWKTLAPSDPVGVEIDRGSVVVAEDGRAYCYSFLRRLGDLFVVDGLK</sequence>
<evidence type="ECO:0000313" key="11">
    <source>
        <dbReference type="Proteomes" id="UP000076079"/>
    </source>
</evidence>
<reference evidence="11" key="2">
    <citation type="submission" date="2016-04" db="EMBL/GenBank/DDBJ databases">
        <title>First Complete Genome Sequence of a Subdivision 6 Acidobacterium.</title>
        <authorList>
            <person name="Huang S."/>
            <person name="Vieira S."/>
            <person name="Bunk B."/>
            <person name="Riedel T."/>
            <person name="Sproeer C."/>
            <person name="Overmann J."/>
        </authorList>
    </citation>
    <scope>NUCLEOTIDE SEQUENCE [LARGE SCALE GENOMIC DNA]</scope>
    <source>
        <strain evidence="11">DSM 100886 HEG_-6_39</strain>
    </source>
</reference>
<evidence type="ECO:0000256" key="2">
    <source>
        <dbReference type="ARBA" id="ARBA00022527"/>
    </source>
</evidence>
<evidence type="ECO:0000313" key="10">
    <source>
        <dbReference type="EMBL" id="AMY06885.1"/>
    </source>
</evidence>
<accession>A0A143PEE0</accession>
<dbReference type="SUPFAM" id="SSF69304">
    <property type="entry name" value="Tricorn protease N-terminal domain"/>
    <property type="match status" value="1"/>
</dbReference>
<gene>
    <name evidence="10" type="primary">pknB_1</name>
    <name evidence="10" type="ORF">LuPra_00045</name>
</gene>
<dbReference type="PROSITE" id="PS00107">
    <property type="entry name" value="PROTEIN_KINASE_ATP"/>
    <property type="match status" value="1"/>
</dbReference>
<keyword evidence="2" id="KW-0723">Serine/threonine-protein kinase</keyword>
<evidence type="ECO:0000256" key="5">
    <source>
        <dbReference type="ARBA" id="ARBA00022777"/>
    </source>
</evidence>
<feature type="domain" description="Protein kinase" evidence="9">
    <location>
        <begin position="12"/>
        <end position="281"/>
    </location>
</feature>
<dbReference type="Proteomes" id="UP000076079">
    <property type="component" value="Chromosome"/>
</dbReference>
<dbReference type="FunFam" id="1.10.510.10:FF:000021">
    <property type="entry name" value="Serine/threonine protein kinase"/>
    <property type="match status" value="1"/>
</dbReference>
<keyword evidence="5 10" id="KW-0418">Kinase</keyword>
<dbReference type="RefSeq" id="WP_110168899.1">
    <property type="nucleotide sequence ID" value="NZ_CP015136.1"/>
</dbReference>
<dbReference type="PROSITE" id="PS00108">
    <property type="entry name" value="PROTEIN_KINASE_ST"/>
    <property type="match status" value="1"/>
</dbReference>
<dbReference type="InterPro" id="IPR000719">
    <property type="entry name" value="Prot_kinase_dom"/>
</dbReference>
<evidence type="ECO:0000256" key="1">
    <source>
        <dbReference type="ARBA" id="ARBA00012513"/>
    </source>
</evidence>